<dbReference type="OMA" id="GRTIDCI"/>
<dbReference type="Pfam" id="PF14365">
    <property type="entry name" value="Neprosin_AP"/>
    <property type="match status" value="1"/>
</dbReference>
<feature type="non-terminal residue" evidence="2">
    <location>
        <position position="1"/>
    </location>
</feature>
<dbReference type="Gramene" id="KCW47735">
    <property type="protein sequence ID" value="KCW47735"/>
    <property type="gene ID" value="EUGRSUZ_K01485"/>
</dbReference>
<evidence type="ECO:0000313" key="2">
    <source>
        <dbReference type="EMBL" id="KCW47735.1"/>
    </source>
</evidence>
<accession>A0A059A314</accession>
<organism evidence="2">
    <name type="scientific">Eucalyptus grandis</name>
    <name type="common">Flooded gum</name>
    <dbReference type="NCBI Taxonomy" id="71139"/>
    <lineage>
        <taxon>Eukaryota</taxon>
        <taxon>Viridiplantae</taxon>
        <taxon>Streptophyta</taxon>
        <taxon>Embryophyta</taxon>
        <taxon>Tracheophyta</taxon>
        <taxon>Spermatophyta</taxon>
        <taxon>Magnoliopsida</taxon>
        <taxon>eudicotyledons</taxon>
        <taxon>Gunneridae</taxon>
        <taxon>Pentapetalae</taxon>
        <taxon>rosids</taxon>
        <taxon>malvids</taxon>
        <taxon>Myrtales</taxon>
        <taxon>Myrtaceae</taxon>
        <taxon>Myrtoideae</taxon>
        <taxon>Eucalypteae</taxon>
        <taxon>Eucalyptus</taxon>
    </lineage>
</organism>
<dbReference type="STRING" id="71139.A0A059A314"/>
<dbReference type="InterPro" id="IPR053168">
    <property type="entry name" value="Glutamic_endopeptidase"/>
</dbReference>
<dbReference type="PANTHER" id="PTHR31589">
    <property type="entry name" value="PROTEIN, PUTATIVE (DUF239)-RELATED-RELATED"/>
    <property type="match status" value="1"/>
</dbReference>
<dbReference type="InterPro" id="IPR004314">
    <property type="entry name" value="Neprosin"/>
</dbReference>
<dbReference type="AlphaFoldDB" id="A0A059A314"/>
<name>A0A059A314_EUCGR</name>
<sequence length="340" mass="38240">GKEGDIIDCVDINKQPALDHPLLKNHRVQVEPKLHFNRFERFSPNEKFVKFRWREPCPVGTVPISRVTKENLRRARSLPKMPSMAAVEHDAIASNQHVISLREDAIENIKYGCHGAVSVYNLTVAHDQFSSHNMWIETGPPDHISMIAAGWQGNGHRDGCYNVLCRGFIQIDRELSPGTPMRAASTYGRDVFALEIRIDQVRLLSKFLFFSLNQDRDTGNWWLHCDNPAINVGYWPKELFLYLRNGSLHTAWGGVSLAGSNGVCPPMGSGHKPDGDFRHATYFRTLKWVSATGDALPPSRKISEWVDKSNVYGFKNHHVVIRQMKGYTISFGGPGGYCGG</sequence>
<dbReference type="InterPro" id="IPR025521">
    <property type="entry name" value="Neprosin_propep"/>
</dbReference>
<evidence type="ECO:0000259" key="1">
    <source>
        <dbReference type="PROSITE" id="PS52045"/>
    </source>
</evidence>
<protein>
    <recommendedName>
        <fullName evidence="1">Neprosin PEP catalytic domain-containing protein</fullName>
    </recommendedName>
</protein>
<proteinExistence type="predicted"/>
<feature type="domain" description="Neprosin PEP catalytic" evidence="1">
    <location>
        <begin position="91"/>
        <end position="339"/>
    </location>
</feature>
<dbReference type="PROSITE" id="PS52045">
    <property type="entry name" value="NEPROSIN_PEP_CD"/>
    <property type="match status" value="1"/>
</dbReference>
<dbReference type="PANTHER" id="PTHR31589:SF232">
    <property type="entry name" value="NEPROSIN DOMAIN-CONTAINING PROTEIN"/>
    <property type="match status" value="1"/>
</dbReference>
<dbReference type="Pfam" id="PF03080">
    <property type="entry name" value="Neprosin"/>
    <property type="match status" value="1"/>
</dbReference>
<reference evidence="2" key="1">
    <citation type="submission" date="2013-07" db="EMBL/GenBank/DDBJ databases">
        <title>The genome of Eucalyptus grandis.</title>
        <authorList>
            <person name="Schmutz J."/>
            <person name="Hayes R."/>
            <person name="Myburg A."/>
            <person name="Tuskan G."/>
            <person name="Grattapaglia D."/>
            <person name="Rokhsar D.S."/>
        </authorList>
    </citation>
    <scope>NUCLEOTIDE SEQUENCE</scope>
    <source>
        <tissue evidence="2">Leaf extractions</tissue>
    </source>
</reference>
<dbReference type="InParanoid" id="A0A059A314"/>
<gene>
    <name evidence="2" type="ORF">EUGRSUZ_K01485</name>
</gene>
<dbReference type="EMBL" id="KK198763">
    <property type="protein sequence ID" value="KCW47735.1"/>
    <property type="molecule type" value="Genomic_DNA"/>
</dbReference>